<proteinExistence type="predicted"/>
<dbReference type="STRING" id="1798480.A2851_02395"/>
<feature type="transmembrane region" description="Helical" evidence="1">
    <location>
        <begin position="232"/>
        <end position="253"/>
    </location>
</feature>
<sequence>MFGMLLALVSNAFQELADSVGKYEIHTRAASIYTIGFLSLLFGAILLVAEGLMRHSFVFSFASLPTFVPRLFLEVLQAHVTVRAVATADRSDFGLVRTLTIPLLLIVDVALGYAIAPAQFLGVAIIVLAVTTLVLIERTHMKGFWLLLLTAINAVITISLYKYDITHFNSVEAEQTIVNCVLMVYFFSLAVYVAKENPFGFLRRPLFLLQSLASGSAYVATSFAYLFAPASIITTALRSFSVLFALISGKFYFHEKHMHLKVALFLMVTAGLVLLTVHV</sequence>
<organism evidence="2 3">
    <name type="scientific">Candidatus Kaiserbacteria bacterium RIFCSPHIGHO2_01_FULL_53_29</name>
    <dbReference type="NCBI Taxonomy" id="1798480"/>
    <lineage>
        <taxon>Bacteria</taxon>
        <taxon>Candidatus Kaiseribacteriota</taxon>
    </lineage>
</organism>
<gene>
    <name evidence="2" type="ORF">A2851_02395</name>
</gene>
<feature type="transmembrane region" description="Helical" evidence="1">
    <location>
        <begin position="110"/>
        <end position="136"/>
    </location>
</feature>
<feature type="transmembrane region" description="Helical" evidence="1">
    <location>
        <begin position="30"/>
        <end position="49"/>
    </location>
</feature>
<keyword evidence="1" id="KW-0472">Membrane</keyword>
<dbReference type="AlphaFoldDB" id="A0A1F6CX25"/>
<name>A0A1F6CX25_9BACT</name>
<evidence type="ECO:0008006" key="4">
    <source>
        <dbReference type="Google" id="ProtNLM"/>
    </source>
</evidence>
<protein>
    <recommendedName>
        <fullName evidence="4">EamA domain-containing protein</fullName>
    </recommendedName>
</protein>
<dbReference type="InterPro" id="IPR037185">
    <property type="entry name" value="EmrE-like"/>
</dbReference>
<keyword evidence="1" id="KW-1133">Transmembrane helix</keyword>
<comment type="caution">
    <text evidence="2">The sequence shown here is derived from an EMBL/GenBank/DDBJ whole genome shotgun (WGS) entry which is preliminary data.</text>
</comment>
<accession>A0A1F6CX25</accession>
<keyword evidence="1" id="KW-0812">Transmembrane</keyword>
<feature type="transmembrane region" description="Helical" evidence="1">
    <location>
        <begin position="260"/>
        <end position="278"/>
    </location>
</feature>
<dbReference type="EMBL" id="MFKT01000009">
    <property type="protein sequence ID" value="OGG53713.1"/>
    <property type="molecule type" value="Genomic_DNA"/>
</dbReference>
<evidence type="ECO:0000313" key="2">
    <source>
        <dbReference type="EMBL" id="OGG53713.1"/>
    </source>
</evidence>
<dbReference type="SUPFAM" id="SSF103481">
    <property type="entry name" value="Multidrug resistance efflux transporter EmrE"/>
    <property type="match status" value="1"/>
</dbReference>
<reference evidence="2 3" key="1">
    <citation type="journal article" date="2016" name="Nat. Commun.">
        <title>Thousands of microbial genomes shed light on interconnected biogeochemical processes in an aquifer system.</title>
        <authorList>
            <person name="Anantharaman K."/>
            <person name="Brown C.T."/>
            <person name="Hug L.A."/>
            <person name="Sharon I."/>
            <person name="Castelle C.J."/>
            <person name="Probst A.J."/>
            <person name="Thomas B.C."/>
            <person name="Singh A."/>
            <person name="Wilkins M.J."/>
            <person name="Karaoz U."/>
            <person name="Brodie E.L."/>
            <person name="Williams K.H."/>
            <person name="Hubbard S.S."/>
            <person name="Banfield J.F."/>
        </authorList>
    </citation>
    <scope>NUCLEOTIDE SEQUENCE [LARGE SCALE GENOMIC DNA]</scope>
</reference>
<dbReference type="Proteomes" id="UP000176863">
    <property type="component" value="Unassembled WGS sequence"/>
</dbReference>
<feature type="transmembrane region" description="Helical" evidence="1">
    <location>
        <begin position="175"/>
        <end position="194"/>
    </location>
</feature>
<evidence type="ECO:0000256" key="1">
    <source>
        <dbReference type="SAM" id="Phobius"/>
    </source>
</evidence>
<evidence type="ECO:0000313" key="3">
    <source>
        <dbReference type="Proteomes" id="UP000176863"/>
    </source>
</evidence>
<feature type="transmembrane region" description="Helical" evidence="1">
    <location>
        <begin position="206"/>
        <end position="226"/>
    </location>
</feature>
<feature type="transmembrane region" description="Helical" evidence="1">
    <location>
        <begin position="143"/>
        <end position="163"/>
    </location>
</feature>